<dbReference type="Proteomes" id="UP000009186">
    <property type="component" value="Chromosome"/>
</dbReference>
<gene>
    <name evidence="1" type="ordered locus">FBFL15_2525</name>
</gene>
<reference evidence="1 2" key="1">
    <citation type="journal article" date="2011" name="Appl. Environ. Microbiol.">
        <title>Complete genome sequence of the fish pathogen Flavobacterium branchiophilum.</title>
        <authorList>
            <consortium name="1:IP"/>
            <consortium name="Microbial Evolutionary Genomics,F-75015 Paris"/>
            <consortium name="France 2:CNRS"/>
            <consortium name="URA2171"/>
            <consortium name="F-75015 Paris,France 3:Unite de Virologie et Immunologie Mol."/>
            <consortium name="INRA,78352 Jouy en Josas Cedex"/>
            <consortium name="France. 4:Unite de Mathemathique"/>
            <consortium name="Informatique et Genome,INRA"/>
            <consortium name="78352 Jouy en Josas Cedex"/>
            <consortium name="France. 5:CEA/Genoscope"/>
            <consortium name="Evry"/>
            <consortium name="France"/>
            <person name="Touchon M."/>
            <person name="Barbier P."/>
            <person name="Bernardet J.F."/>
            <person name="Loux V."/>
            <person name="Vacherie B."/>
            <person name="Barbe V."/>
            <person name="Rocha E.P."/>
            <person name="Duchaud E."/>
        </authorList>
    </citation>
    <scope>NUCLEOTIDE SEQUENCE [LARGE SCALE GENOMIC DNA]</scope>
    <source>
        <strain evidence="1 2">FL-15</strain>
    </source>
</reference>
<dbReference type="EMBL" id="FQ859183">
    <property type="protein sequence ID" value="CCB70523.1"/>
    <property type="molecule type" value="Genomic_DNA"/>
</dbReference>
<protein>
    <submittedName>
        <fullName evidence="1">Uncharacterized protein</fullName>
    </submittedName>
</protein>
<evidence type="ECO:0000313" key="2">
    <source>
        <dbReference type="Proteomes" id="UP000009186"/>
    </source>
</evidence>
<evidence type="ECO:0000313" key="1">
    <source>
        <dbReference type="EMBL" id="CCB70523.1"/>
    </source>
</evidence>
<proteinExistence type="predicted"/>
<accession>G2Z3R2</accession>
<name>G2Z3R2_FLABF</name>
<organism evidence="1 2">
    <name type="scientific">Flavobacterium branchiophilum (strain FL-15)</name>
    <dbReference type="NCBI Taxonomy" id="1034807"/>
    <lineage>
        <taxon>Bacteria</taxon>
        <taxon>Pseudomonadati</taxon>
        <taxon>Bacteroidota</taxon>
        <taxon>Flavobacteriia</taxon>
        <taxon>Flavobacteriales</taxon>
        <taxon>Flavobacteriaceae</taxon>
        <taxon>Flavobacterium</taxon>
    </lineage>
</organism>
<dbReference type="HOGENOM" id="CLU_3168360_0_0_10"/>
<keyword evidence="2" id="KW-1185">Reference proteome</keyword>
<sequence>MVQKQNLINFDWKPTQMVVETKPKMKKTPPSYLFLDDLRIPFKPLRN</sequence>
<dbReference type="KEGG" id="fbr:FBFL15_2525"/>
<dbReference type="AlphaFoldDB" id="G2Z3R2"/>